<organism evidence="1 2">
    <name type="scientific">Trichinella pseudospiralis</name>
    <name type="common">Parasitic roundworm</name>
    <dbReference type="NCBI Taxonomy" id="6337"/>
    <lineage>
        <taxon>Eukaryota</taxon>
        <taxon>Metazoa</taxon>
        <taxon>Ecdysozoa</taxon>
        <taxon>Nematoda</taxon>
        <taxon>Enoplea</taxon>
        <taxon>Dorylaimia</taxon>
        <taxon>Trichinellida</taxon>
        <taxon>Trichinellidae</taxon>
        <taxon>Trichinella</taxon>
    </lineage>
</organism>
<evidence type="ECO:0000313" key="1">
    <source>
        <dbReference type="EMBL" id="KRZ35832.1"/>
    </source>
</evidence>
<dbReference type="EMBL" id="JYDV01000083">
    <property type="protein sequence ID" value="KRZ35832.1"/>
    <property type="molecule type" value="Genomic_DNA"/>
</dbReference>
<evidence type="ECO:0000313" key="2">
    <source>
        <dbReference type="Proteomes" id="UP000054826"/>
    </source>
</evidence>
<reference evidence="1 2" key="1">
    <citation type="submission" date="2015-01" db="EMBL/GenBank/DDBJ databases">
        <title>Evolution of Trichinella species and genotypes.</title>
        <authorList>
            <person name="Korhonen P.K."/>
            <person name="Edoardo P."/>
            <person name="Giuseppe L.R."/>
            <person name="Gasser R.B."/>
        </authorList>
    </citation>
    <scope>NUCLEOTIDE SEQUENCE [LARGE SCALE GENOMIC DNA]</scope>
    <source>
        <strain evidence="1">ISS176</strain>
    </source>
</reference>
<accession>A0A0V1JLH9</accession>
<proteinExistence type="predicted"/>
<name>A0A0V1JLH9_TRIPS</name>
<comment type="caution">
    <text evidence="1">The sequence shown here is derived from an EMBL/GenBank/DDBJ whole genome shotgun (WGS) entry which is preliminary data.</text>
</comment>
<dbReference type="AlphaFoldDB" id="A0A0V1JLH9"/>
<dbReference type="Proteomes" id="UP000054826">
    <property type="component" value="Unassembled WGS sequence"/>
</dbReference>
<gene>
    <name evidence="1" type="ORF">T4C_5178</name>
</gene>
<protein>
    <submittedName>
        <fullName evidence="1">Uncharacterized protein</fullName>
    </submittedName>
</protein>
<sequence>MDEWTGGKSESLNSRQALVLMSNKEAFGYVNEEISERKCGQIGN</sequence>